<accession>A0ACC8ENU6</accession>
<dbReference type="Proteomes" id="UP000250078">
    <property type="component" value="Unassembled WGS sequence"/>
</dbReference>
<evidence type="ECO:0000313" key="2">
    <source>
        <dbReference type="Proteomes" id="UP000250078"/>
    </source>
</evidence>
<proteinExistence type="predicted"/>
<keyword evidence="2" id="KW-1185">Reference proteome</keyword>
<dbReference type="EMBL" id="KV748252">
    <property type="protein sequence ID" value="OCK88005.1"/>
    <property type="molecule type" value="Genomic_DNA"/>
</dbReference>
<organism evidence="1 2">
    <name type="scientific">Cenococcum geophilum 1.58</name>
    <dbReference type="NCBI Taxonomy" id="794803"/>
    <lineage>
        <taxon>Eukaryota</taxon>
        <taxon>Fungi</taxon>
        <taxon>Dikarya</taxon>
        <taxon>Ascomycota</taxon>
        <taxon>Pezizomycotina</taxon>
        <taxon>Dothideomycetes</taxon>
        <taxon>Pleosporomycetidae</taxon>
        <taxon>Gloniales</taxon>
        <taxon>Gloniaceae</taxon>
        <taxon>Cenococcum</taxon>
    </lineage>
</organism>
<gene>
    <name evidence="1" type="ORF">K441DRAFT_709102</name>
</gene>
<name>A0ACC8ENU6_9PEZI</name>
<protein>
    <submittedName>
        <fullName evidence="1">NAD(P)-binding protein</fullName>
    </submittedName>
</protein>
<evidence type="ECO:0000313" key="1">
    <source>
        <dbReference type="EMBL" id="OCK88005.1"/>
    </source>
</evidence>
<sequence>MDTTHILLTGATGNVGSVILEQLMVTGQSVNAILRSFAKSKAFLKTKYYEAVSSGRLSFTEIPDMAVPNVFYASAANASSIIYVATPLAYSDLLDSMIEPAWKFNENILNAAAASPTATRVVITGSVVSTIRIPEDIATDKTFTEANYNPITLSKALGHPSKAYQYSKTISEQNPQQDYMPPRGDRLGGIARTLSYLFGIRERTFYFPYFMDVDDIARIHIKALDPSVPGSERYMINSGLLYLNRFANQLRDKYPELRSRIAPGAEEEGFPEPMAKFNVSKMERVFGTDWTSGFDSVEAVVKDLLAYEAVH</sequence>
<reference evidence="1 2" key="1">
    <citation type="journal article" date="2016" name="Nat. Commun.">
        <title>Ectomycorrhizal ecology is imprinted in the genome of the dominant symbiotic fungus Cenococcum geophilum.</title>
        <authorList>
            <consortium name="DOE Joint Genome Institute"/>
            <person name="Peter M."/>
            <person name="Kohler A."/>
            <person name="Ohm R.A."/>
            <person name="Kuo A."/>
            <person name="Krutzmann J."/>
            <person name="Morin E."/>
            <person name="Arend M."/>
            <person name="Barry K.W."/>
            <person name="Binder M."/>
            <person name="Choi C."/>
            <person name="Clum A."/>
            <person name="Copeland A."/>
            <person name="Grisel N."/>
            <person name="Haridas S."/>
            <person name="Kipfer T."/>
            <person name="LaButti K."/>
            <person name="Lindquist E."/>
            <person name="Lipzen A."/>
            <person name="Maire R."/>
            <person name="Meier B."/>
            <person name="Mihaltcheva S."/>
            <person name="Molinier V."/>
            <person name="Murat C."/>
            <person name="Poggeler S."/>
            <person name="Quandt C.A."/>
            <person name="Sperisen C."/>
            <person name="Tritt A."/>
            <person name="Tisserant E."/>
            <person name="Crous P.W."/>
            <person name="Henrissat B."/>
            <person name="Nehls U."/>
            <person name="Egli S."/>
            <person name="Spatafora J.W."/>
            <person name="Grigoriev I.V."/>
            <person name="Martin F.M."/>
        </authorList>
    </citation>
    <scope>NUCLEOTIDE SEQUENCE [LARGE SCALE GENOMIC DNA]</scope>
    <source>
        <strain evidence="1 2">1.58</strain>
    </source>
</reference>